<accession>A0A3R7PME0</accession>
<dbReference type="GeneID" id="40313750"/>
<feature type="transmembrane region" description="Helical" evidence="7">
    <location>
        <begin position="252"/>
        <end position="275"/>
    </location>
</feature>
<keyword evidence="10" id="KW-1185">Reference proteome</keyword>
<dbReference type="EMBL" id="MKKU01000002">
    <property type="protein sequence ID" value="RNF27578.1"/>
    <property type="molecule type" value="Genomic_DNA"/>
</dbReference>
<evidence type="ECO:0000256" key="5">
    <source>
        <dbReference type="ARBA" id="ARBA00023136"/>
    </source>
</evidence>
<keyword evidence="5 7" id="KW-0472">Membrane</keyword>
<comment type="similarity">
    <text evidence="7">Belongs to the DHHC palmitoyltransferase family.</text>
</comment>
<organism evidence="9 10">
    <name type="scientific">Trypanosoma conorhini</name>
    <dbReference type="NCBI Taxonomy" id="83891"/>
    <lineage>
        <taxon>Eukaryota</taxon>
        <taxon>Discoba</taxon>
        <taxon>Euglenozoa</taxon>
        <taxon>Kinetoplastea</taxon>
        <taxon>Metakinetoplastina</taxon>
        <taxon>Trypanosomatida</taxon>
        <taxon>Trypanosomatidae</taxon>
        <taxon>Trypanosoma</taxon>
    </lineage>
</organism>
<dbReference type="AlphaFoldDB" id="A0A3R7PME0"/>
<dbReference type="GO" id="GO:0019706">
    <property type="term" value="F:protein-cysteine S-palmitoyltransferase activity"/>
    <property type="evidence" value="ECO:0007669"/>
    <property type="project" value="UniProtKB-EC"/>
</dbReference>
<dbReference type="PROSITE" id="PS50216">
    <property type="entry name" value="DHHC"/>
    <property type="match status" value="1"/>
</dbReference>
<keyword evidence="2 7" id="KW-0808">Transferase</keyword>
<comment type="subcellular location">
    <subcellularLocation>
        <location evidence="1">Membrane</location>
        <topology evidence="1">Multi-pass membrane protein</topology>
    </subcellularLocation>
</comment>
<comment type="domain">
    <text evidence="7">The DHHC domain is required for palmitoyltransferase activity.</text>
</comment>
<dbReference type="InterPro" id="IPR001594">
    <property type="entry name" value="Palmitoyltrfase_DHHC"/>
</dbReference>
<keyword evidence="6 7" id="KW-0012">Acyltransferase</keyword>
<dbReference type="GO" id="GO:0016020">
    <property type="term" value="C:membrane"/>
    <property type="evidence" value="ECO:0007669"/>
    <property type="project" value="UniProtKB-SubCell"/>
</dbReference>
<feature type="transmembrane region" description="Helical" evidence="7">
    <location>
        <begin position="101"/>
        <end position="127"/>
    </location>
</feature>
<evidence type="ECO:0000256" key="2">
    <source>
        <dbReference type="ARBA" id="ARBA00022679"/>
    </source>
</evidence>
<evidence type="ECO:0000256" key="3">
    <source>
        <dbReference type="ARBA" id="ARBA00022692"/>
    </source>
</evidence>
<name>A0A3R7PME0_9TRYP</name>
<keyword evidence="3 7" id="KW-0812">Transmembrane</keyword>
<keyword evidence="4 7" id="KW-1133">Transmembrane helix</keyword>
<feature type="transmembrane region" description="Helical" evidence="7">
    <location>
        <begin position="211"/>
        <end position="232"/>
    </location>
</feature>
<evidence type="ECO:0000256" key="4">
    <source>
        <dbReference type="ARBA" id="ARBA00022989"/>
    </source>
</evidence>
<dbReference type="InterPro" id="IPR039859">
    <property type="entry name" value="PFA4/ZDH16/20/ERF2-like"/>
</dbReference>
<feature type="domain" description="Palmitoyltransferase DHHC" evidence="8">
    <location>
        <begin position="165"/>
        <end position="284"/>
    </location>
</feature>
<dbReference type="Pfam" id="PF01529">
    <property type="entry name" value="DHHC"/>
    <property type="match status" value="1"/>
</dbReference>
<sequence length="338" mass="38518">MQMPLDAVAGVRAPLLLLLLRSPQFLLLPVGASLLKGRSRPMGAGRVHNTNRPSGFCGWCVCCCRYVPPVIAVLLILANVIPYYLQFIPRLHEAYRKGGVSWFYCAYCHIVMLIAEVLVFVNLFLAIHTPPGYVKRVPWANMPVFRGRVNSDNMNEVRRLGLDGKLRYCSKCELYKPDNAHHCRTCRRCIYDMDHHCPWINNCVGRDNAKFFILFLAYIPLGGFHISGTTVYSCMYHFDLYQSSDLLAVSGLIFSSIFSLVMAISFLIFAAHFLWMMLHGETTVGNLVYSRKGDAGLLKEERERYLNNIFGVNRRWWSLICPLHVARPAYGNSLQELL</sequence>
<evidence type="ECO:0000259" key="8">
    <source>
        <dbReference type="Pfam" id="PF01529"/>
    </source>
</evidence>
<gene>
    <name evidence="9" type="ORF">Tco025E_00139</name>
</gene>
<evidence type="ECO:0000313" key="10">
    <source>
        <dbReference type="Proteomes" id="UP000284403"/>
    </source>
</evidence>
<dbReference type="EC" id="2.3.1.225" evidence="7"/>
<proteinExistence type="inferred from homology"/>
<evidence type="ECO:0000256" key="7">
    <source>
        <dbReference type="RuleBase" id="RU079119"/>
    </source>
</evidence>
<dbReference type="RefSeq" id="XP_029232784.1">
    <property type="nucleotide sequence ID" value="XM_029367088.1"/>
</dbReference>
<dbReference type="Proteomes" id="UP000284403">
    <property type="component" value="Unassembled WGS sequence"/>
</dbReference>
<evidence type="ECO:0000256" key="1">
    <source>
        <dbReference type="ARBA" id="ARBA00004141"/>
    </source>
</evidence>
<reference evidence="9 10" key="1">
    <citation type="journal article" date="2018" name="BMC Genomics">
        <title>Genomic comparison of Trypanosoma conorhini and Trypanosoma rangeli to Trypanosoma cruzi strains of high and low virulence.</title>
        <authorList>
            <person name="Bradwell K.R."/>
            <person name="Koparde V.N."/>
            <person name="Matveyev A.V."/>
            <person name="Serrano M.G."/>
            <person name="Alves J.M."/>
            <person name="Parikh H."/>
            <person name="Huang B."/>
            <person name="Lee V."/>
            <person name="Espinosa-Alvarez O."/>
            <person name="Ortiz P.A."/>
            <person name="Costa-Martins A.G."/>
            <person name="Teixeira M.M."/>
            <person name="Buck G.A."/>
        </authorList>
    </citation>
    <scope>NUCLEOTIDE SEQUENCE [LARGE SCALE GENOMIC DNA]</scope>
    <source>
        <strain evidence="9 10">025E</strain>
    </source>
</reference>
<evidence type="ECO:0000256" key="6">
    <source>
        <dbReference type="ARBA" id="ARBA00023315"/>
    </source>
</evidence>
<dbReference type="PANTHER" id="PTHR12246">
    <property type="entry name" value="PALMITOYLTRANSFERASE ZDHHC16"/>
    <property type="match status" value="1"/>
</dbReference>
<comment type="catalytic activity">
    <reaction evidence="7">
        <text>L-cysteinyl-[protein] + hexadecanoyl-CoA = S-hexadecanoyl-L-cysteinyl-[protein] + CoA</text>
        <dbReference type="Rhea" id="RHEA:36683"/>
        <dbReference type="Rhea" id="RHEA-COMP:10131"/>
        <dbReference type="Rhea" id="RHEA-COMP:11032"/>
        <dbReference type="ChEBI" id="CHEBI:29950"/>
        <dbReference type="ChEBI" id="CHEBI:57287"/>
        <dbReference type="ChEBI" id="CHEBI:57379"/>
        <dbReference type="ChEBI" id="CHEBI:74151"/>
        <dbReference type="EC" id="2.3.1.225"/>
    </reaction>
</comment>
<protein>
    <recommendedName>
        <fullName evidence="7">Palmitoyltransferase</fullName>
        <ecNumber evidence="7">2.3.1.225</ecNumber>
    </recommendedName>
</protein>
<feature type="transmembrane region" description="Helical" evidence="7">
    <location>
        <begin position="56"/>
        <end position="81"/>
    </location>
</feature>
<evidence type="ECO:0000313" key="9">
    <source>
        <dbReference type="EMBL" id="RNF27578.1"/>
    </source>
</evidence>
<dbReference type="OrthoDB" id="9909019at2759"/>
<comment type="caution">
    <text evidence="9">The sequence shown here is derived from an EMBL/GenBank/DDBJ whole genome shotgun (WGS) entry which is preliminary data.</text>
</comment>